<keyword evidence="10" id="KW-1185">Reference proteome</keyword>
<feature type="signal peptide" evidence="8">
    <location>
        <begin position="1"/>
        <end position="23"/>
    </location>
</feature>
<dbReference type="HOGENOM" id="CLU_037297_1_0_6"/>
<accession>A0A097QZ31</accession>
<dbReference type="EMBL" id="CP009706">
    <property type="protein sequence ID" value="AIU71744.1"/>
    <property type="molecule type" value="Genomic_DNA"/>
</dbReference>
<dbReference type="PRINTS" id="PR00735">
    <property type="entry name" value="GLHYDRLASE8"/>
</dbReference>
<feature type="chain" id="PRO_5001937626" description="cellulase" evidence="8">
    <location>
        <begin position="24"/>
        <end position="338"/>
    </location>
</feature>
<keyword evidence="7" id="KW-0119">Carbohydrate metabolism</keyword>
<dbReference type="GO" id="GO:0008810">
    <property type="term" value="F:cellulase activity"/>
    <property type="evidence" value="ECO:0007669"/>
    <property type="project" value="UniProtKB-EC"/>
</dbReference>
<dbReference type="PATRIC" id="fig|1453496.5.peg.913"/>
<dbReference type="InterPro" id="IPR012341">
    <property type="entry name" value="6hp_glycosidase-like_sf"/>
</dbReference>
<evidence type="ECO:0000313" key="9">
    <source>
        <dbReference type="EMBL" id="AIU71744.1"/>
    </source>
</evidence>
<name>A0A097QZ31_HAFAL</name>
<dbReference type="Proteomes" id="UP000029986">
    <property type="component" value="Chromosome"/>
</dbReference>
<evidence type="ECO:0000256" key="7">
    <source>
        <dbReference type="ARBA" id="ARBA00023326"/>
    </source>
</evidence>
<sequence>MKRINWTRVSLLLLCLITWQTQAESLGWSEYKQHFILSEGRVVDNGNNQISHSEGQGYGMILADVYDDKETFDQLWNWTKSHLQRQDNSLFSWRYDPQKHQVSDRNDATDGDVLIGWALLRAGQHWNNHDYLLASENIQRSLLRSAIVTWSDKHVMLPGVEGFKHQNYINLNPSYFIFPAWNDFYHYSHSQQWKTLIDDGLVLLDSMRFGEHRLPTDWVAMQKDGKLSPAEGWPARFSYDAVRIPLYLNWYSKKLPQNTIFTDYWGTLPAANTPAWVDIGTHVVAEYPLSPGMRAVRYLATGDMWQVSESLESNEDYYSASLKLLALAASRECCAKSS</sequence>
<evidence type="ECO:0000313" key="10">
    <source>
        <dbReference type="Proteomes" id="UP000029986"/>
    </source>
</evidence>
<dbReference type="eggNOG" id="COG3405">
    <property type="taxonomic scope" value="Bacteria"/>
</dbReference>
<evidence type="ECO:0000256" key="1">
    <source>
        <dbReference type="ARBA" id="ARBA00000966"/>
    </source>
</evidence>
<keyword evidence="5" id="KW-0136">Cellulose degradation</keyword>
<dbReference type="Pfam" id="PF01270">
    <property type="entry name" value="Glyco_hydro_8"/>
    <property type="match status" value="1"/>
</dbReference>
<evidence type="ECO:0000256" key="6">
    <source>
        <dbReference type="ARBA" id="ARBA00023295"/>
    </source>
</evidence>
<organism evidence="9 10">
    <name type="scientific">Hafnia alvei FB1</name>
    <dbReference type="NCBI Taxonomy" id="1453496"/>
    <lineage>
        <taxon>Bacteria</taxon>
        <taxon>Pseudomonadati</taxon>
        <taxon>Pseudomonadota</taxon>
        <taxon>Gammaproteobacteria</taxon>
        <taxon>Enterobacterales</taxon>
        <taxon>Hafniaceae</taxon>
        <taxon>Hafnia</taxon>
    </lineage>
</organism>
<keyword evidence="7" id="KW-0624">Polysaccharide degradation</keyword>
<dbReference type="SUPFAM" id="SSF48208">
    <property type="entry name" value="Six-hairpin glycosidases"/>
    <property type="match status" value="1"/>
</dbReference>
<evidence type="ECO:0000256" key="2">
    <source>
        <dbReference type="ARBA" id="ARBA00009209"/>
    </source>
</evidence>
<keyword evidence="6" id="KW-0326">Glycosidase</keyword>
<evidence type="ECO:0000256" key="3">
    <source>
        <dbReference type="ARBA" id="ARBA00012601"/>
    </source>
</evidence>
<dbReference type="Gene3D" id="1.50.10.10">
    <property type="match status" value="1"/>
</dbReference>
<dbReference type="RefSeq" id="WP_025801598.1">
    <property type="nucleotide sequence ID" value="NZ_CP009706.1"/>
</dbReference>
<dbReference type="EC" id="3.2.1.4" evidence="3"/>
<dbReference type="KEGG" id="hav:AT03_04580"/>
<proteinExistence type="inferred from homology"/>
<dbReference type="OrthoDB" id="9766708at2"/>
<dbReference type="GO" id="GO:0030245">
    <property type="term" value="P:cellulose catabolic process"/>
    <property type="evidence" value="ECO:0007669"/>
    <property type="project" value="UniProtKB-KW"/>
</dbReference>
<protein>
    <recommendedName>
        <fullName evidence="3">cellulase</fullName>
        <ecNumber evidence="3">3.2.1.4</ecNumber>
    </recommendedName>
</protein>
<keyword evidence="4" id="KW-0378">Hydrolase</keyword>
<comment type="similarity">
    <text evidence="2">Belongs to the glycosyl hydrolase 8 (cellulase D) family.</text>
</comment>
<keyword evidence="8" id="KW-0732">Signal</keyword>
<evidence type="ECO:0000256" key="5">
    <source>
        <dbReference type="ARBA" id="ARBA00023001"/>
    </source>
</evidence>
<gene>
    <name evidence="9" type="ORF">AT03_04580</name>
</gene>
<comment type="catalytic activity">
    <reaction evidence="1">
        <text>Endohydrolysis of (1-&gt;4)-beta-D-glucosidic linkages in cellulose, lichenin and cereal beta-D-glucans.</text>
        <dbReference type="EC" id="3.2.1.4"/>
    </reaction>
</comment>
<dbReference type="InterPro" id="IPR008928">
    <property type="entry name" value="6-hairpin_glycosidase_sf"/>
</dbReference>
<dbReference type="AlphaFoldDB" id="A0A097QZ31"/>
<evidence type="ECO:0000256" key="4">
    <source>
        <dbReference type="ARBA" id="ARBA00022801"/>
    </source>
</evidence>
<evidence type="ECO:0000256" key="8">
    <source>
        <dbReference type="SAM" id="SignalP"/>
    </source>
</evidence>
<reference evidence="9 10" key="1">
    <citation type="journal article" date="2014" name="Gut Pathog.">
        <title>Gene clusters of Hafnia alvei strain FB1 important in survival and pathogenesis: a draft genome perspective.</title>
        <authorList>
            <person name="Tan J.Y."/>
            <person name="Yin W.F."/>
            <person name="Chan K.G."/>
        </authorList>
    </citation>
    <scope>NUCLEOTIDE SEQUENCE [LARGE SCALE GENOMIC DNA]</scope>
    <source>
        <strain evidence="9 10">FB1</strain>
    </source>
</reference>
<dbReference type="InterPro" id="IPR002037">
    <property type="entry name" value="Glyco_hydro_8"/>
</dbReference>